<gene>
    <name evidence="3" type="ORF">SAMN05428998_12668</name>
</gene>
<evidence type="ECO:0000313" key="4">
    <source>
        <dbReference type="Proteomes" id="UP000192917"/>
    </source>
</evidence>
<organism evidence="3 4">
    <name type="scientific">Tistlia consotensis USBA 355</name>
    <dbReference type="NCBI Taxonomy" id="560819"/>
    <lineage>
        <taxon>Bacteria</taxon>
        <taxon>Pseudomonadati</taxon>
        <taxon>Pseudomonadota</taxon>
        <taxon>Alphaproteobacteria</taxon>
        <taxon>Rhodospirillales</taxon>
        <taxon>Rhodovibrionaceae</taxon>
        <taxon>Tistlia</taxon>
    </lineage>
</organism>
<dbReference type="GO" id="GO:0003857">
    <property type="term" value="F:(3S)-3-hydroxyacyl-CoA dehydrogenase (NAD+) activity"/>
    <property type="evidence" value="ECO:0007669"/>
    <property type="project" value="TreeGrafter"/>
</dbReference>
<dbReference type="PANTHER" id="PTHR13078">
    <property type="entry name" value="PEROXISOMAL MULTIFUNCTIONAL ENZYME TYPE 2-RELATED"/>
    <property type="match status" value="1"/>
</dbReference>
<dbReference type="AlphaFoldDB" id="A0A1Y6CHM0"/>
<evidence type="ECO:0000259" key="2">
    <source>
        <dbReference type="Pfam" id="PF22622"/>
    </source>
</evidence>
<dbReference type="Pfam" id="PF01575">
    <property type="entry name" value="MaoC_dehydratas"/>
    <property type="match status" value="1"/>
</dbReference>
<evidence type="ECO:0000259" key="1">
    <source>
        <dbReference type="Pfam" id="PF01575"/>
    </source>
</evidence>
<dbReference type="STRING" id="560819.SAMN05428998_12668"/>
<accession>A0A1Y6CHM0</accession>
<feature type="domain" description="Peroxisomal multifunctional enzyme type 2-like N-terminal" evidence="2">
    <location>
        <begin position="17"/>
        <end position="143"/>
    </location>
</feature>
<dbReference type="Pfam" id="PF22622">
    <property type="entry name" value="MFE-2_hydrat-2_N"/>
    <property type="match status" value="1"/>
</dbReference>
<dbReference type="GO" id="GO:0004300">
    <property type="term" value="F:enoyl-CoA hydratase activity"/>
    <property type="evidence" value="ECO:0007669"/>
    <property type="project" value="TreeGrafter"/>
</dbReference>
<dbReference type="CDD" id="cd03448">
    <property type="entry name" value="HDE_HSD"/>
    <property type="match status" value="1"/>
</dbReference>
<dbReference type="GO" id="GO:0044594">
    <property type="term" value="F:17-beta-hydroxysteroid dehydrogenase (NAD+) activity"/>
    <property type="evidence" value="ECO:0007669"/>
    <property type="project" value="TreeGrafter"/>
</dbReference>
<dbReference type="InterPro" id="IPR054357">
    <property type="entry name" value="MFE-2_N"/>
</dbReference>
<name>A0A1Y6CHM0_9PROT</name>
<dbReference type="Gene3D" id="3.10.129.10">
    <property type="entry name" value="Hotdog Thioesterase"/>
    <property type="match status" value="1"/>
</dbReference>
<reference evidence="3 4" key="1">
    <citation type="submission" date="2017-04" db="EMBL/GenBank/DDBJ databases">
        <authorList>
            <person name="Afonso C.L."/>
            <person name="Miller P.J."/>
            <person name="Scott M.A."/>
            <person name="Spackman E."/>
            <person name="Goraichik I."/>
            <person name="Dimitrov K.M."/>
            <person name="Suarez D.L."/>
            <person name="Swayne D.E."/>
        </authorList>
    </citation>
    <scope>NUCLEOTIDE SEQUENCE [LARGE SCALE GENOMIC DNA]</scope>
    <source>
        <strain evidence="3 4">USBA 355</strain>
    </source>
</reference>
<evidence type="ECO:0000313" key="3">
    <source>
        <dbReference type="EMBL" id="SMF66005.1"/>
    </source>
</evidence>
<dbReference type="RefSeq" id="WP_085125329.1">
    <property type="nucleotide sequence ID" value="NZ_FWZX01000026.1"/>
</dbReference>
<dbReference type="EMBL" id="FWZX01000026">
    <property type="protein sequence ID" value="SMF66005.1"/>
    <property type="molecule type" value="Genomic_DNA"/>
</dbReference>
<keyword evidence="4" id="KW-1185">Reference proteome</keyword>
<dbReference type="InterPro" id="IPR029069">
    <property type="entry name" value="HotDog_dom_sf"/>
</dbReference>
<feature type="domain" description="MaoC-like" evidence="1">
    <location>
        <begin position="161"/>
        <end position="263"/>
    </location>
</feature>
<dbReference type="InterPro" id="IPR002539">
    <property type="entry name" value="MaoC-like_dom"/>
</dbReference>
<protein>
    <submittedName>
        <fullName evidence="3">Acyl dehydratase</fullName>
    </submittedName>
</protein>
<dbReference type="GO" id="GO:0006635">
    <property type="term" value="P:fatty acid beta-oxidation"/>
    <property type="evidence" value="ECO:0007669"/>
    <property type="project" value="TreeGrafter"/>
</dbReference>
<proteinExistence type="predicted"/>
<dbReference type="PANTHER" id="PTHR13078:SF56">
    <property type="entry name" value="PEROXISOMAL MULTIFUNCTIONAL ENZYME TYPE 2"/>
    <property type="match status" value="1"/>
</dbReference>
<dbReference type="Proteomes" id="UP000192917">
    <property type="component" value="Unassembled WGS sequence"/>
</dbReference>
<sequence length="282" mass="30421">MNLDSIERHSFAPVDHAYTARDAILYALGVGCGADPLDEADLGYVYEAGLKTVPSFVNVLAHPGFWAKDPRFGIDWIRILHGEQSFEIHAPIPPEGRVRGTYRIDAVEDLGADRGARLYQSKELHAVDGTHLATVRTVLFMRGDGGQGGFGSPAASPTPLPERAPDAVVETPTLPRQALIYRLSGDLNPIHADPAAARRAGFEAPILHGLCTLGIATRAVIAARAPGAPERLRSMSLRFSKPVFPGETILTEIFGTGGSLRFRCRAKERDIVVLDRGSAELL</sequence>
<dbReference type="SUPFAM" id="SSF54637">
    <property type="entry name" value="Thioesterase/thiol ester dehydrase-isomerase"/>
    <property type="match status" value="2"/>
</dbReference>